<organism evidence="2 3">
    <name type="scientific">Lachancea mirantina</name>
    <dbReference type="NCBI Taxonomy" id="1230905"/>
    <lineage>
        <taxon>Eukaryota</taxon>
        <taxon>Fungi</taxon>
        <taxon>Dikarya</taxon>
        <taxon>Ascomycota</taxon>
        <taxon>Saccharomycotina</taxon>
        <taxon>Saccharomycetes</taxon>
        <taxon>Saccharomycetales</taxon>
        <taxon>Saccharomycetaceae</taxon>
        <taxon>Lachancea</taxon>
    </lineage>
</organism>
<keyword evidence="1" id="KW-0472">Membrane</keyword>
<protein>
    <submittedName>
        <fullName evidence="2">LAMI_0H01200g1_1</fullName>
    </submittedName>
</protein>
<dbReference type="PROSITE" id="PS51257">
    <property type="entry name" value="PROKAR_LIPOPROTEIN"/>
    <property type="match status" value="1"/>
</dbReference>
<keyword evidence="1" id="KW-0812">Transmembrane</keyword>
<evidence type="ECO:0000313" key="2">
    <source>
        <dbReference type="EMBL" id="SCV02618.1"/>
    </source>
</evidence>
<feature type="transmembrane region" description="Helical" evidence="1">
    <location>
        <begin position="229"/>
        <end position="248"/>
    </location>
</feature>
<name>A0A1G4KDU3_9SACH</name>
<keyword evidence="3" id="KW-1185">Reference proteome</keyword>
<proteinExistence type="predicted"/>
<gene>
    <name evidence="2" type="ORF">LAMI_0H01200G</name>
</gene>
<evidence type="ECO:0000313" key="3">
    <source>
        <dbReference type="Proteomes" id="UP000191024"/>
    </source>
</evidence>
<dbReference type="EMBL" id="LT598468">
    <property type="protein sequence ID" value="SCV02618.1"/>
    <property type="molecule type" value="Genomic_DNA"/>
</dbReference>
<sequence>MKRLRFTKVAALWILLVTSCGVLTVLHLFNMSCQTGTGTKFCIPQYSLRFKEIDSKEEIGILQVIKDLMRLLSYVAIDFNFEKTTGTGKEYEDINLANTFHDRNTFELNYFGFCKSQTMVTKLPKYCVTNRNGFNPITTLAMDLGIQFGFLSSRNPVLMGKSFVLAYKSAIESLEASFHNKTAATDSLLDGFIDTLGDKGGTALQSKTIQSTVSWLSLSGKYCHVLNTFITLELIVSSAVIVFAPMHLTKFHNSETQPAFSSGGIITRVSLVFLPILLLTFGIITVVLSLIWFFILNRLSDCFTSNGQIYSVRPECGFYLAFLRLTIETIIVWNISSLGKYGSKDSEKHKSDEVNDENTIKLEIPTYDTV</sequence>
<accession>A0A1G4KDU3</accession>
<dbReference type="AlphaFoldDB" id="A0A1G4KDU3"/>
<reference evidence="3" key="1">
    <citation type="submission" date="2016-03" db="EMBL/GenBank/DDBJ databases">
        <authorList>
            <person name="Devillers H."/>
        </authorList>
    </citation>
    <scope>NUCLEOTIDE SEQUENCE [LARGE SCALE GENOMIC DNA]</scope>
</reference>
<feature type="transmembrane region" description="Helical" evidence="1">
    <location>
        <begin position="269"/>
        <end position="296"/>
    </location>
</feature>
<evidence type="ECO:0000256" key="1">
    <source>
        <dbReference type="SAM" id="Phobius"/>
    </source>
</evidence>
<keyword evidence="1" id="KW-1133">Transmembrane helix</keyword>
<dbReference type="OrthoDB" id="4073891at2759"/>
<dbReference type="Proteomes" id="UP000191024">
    <property type="component" value="Chromosome H"/>
</dbReference>